<feature type="transmembrane region" description="Helical" evidence="1">
    <location>
        <begin position="104"/>
        <end position="123"/>
    </location>
</feature>
<evidence type="ECO:0000256" key="1">
    <source>
        <dbReference type="SAM" id="Phobius"/>
    </source>
</evidence>
<dbReference type="EMBL" id="JACEFB010000003">
    <property type="protein sequence ID" value="MBA2225816.1"/>
    <property type="molecule type" value="Genomic_DNA"/>
</dbReference>
<feature type="transmembrane region" description="Helical" evidence="1">
    <location>
        <begin position="34"/>
        <end position="54"/>
    </location>
</feature>
<keyword evidence="1" id="KW-0812">Transmembrane</keyword>
<dbReference type="AlphaFoldDB" id="A0A7V9AB39"/>
<evidence type="ECO:0000313" key="3">
    <source>
        <dbReference type="Proteomes" id="UP000542342"/>
    </source>
</evidence>
<gene>
    <name evidence="2" type="ORF">H0921_06515</name>
</gene>
<organism evidence="2 3">
    <name type="scientific">Thermogemmata fonticola</name>
    <dbReference type="NCBI Taxonomy" id="2755323"/>
    <lineage>
        <taxon>Bacteria</taxon>
        <taxon>Pseudomonadati</taxon>
        <taxon>Planctomycetota</taxon>
        <taxon>Planctomycetia</taxon>
        <taxon>Gemmatales</taxon>
        <taxon>Gemmataceae</taxon>
        <taxon>Thermogemmata</taxon>
    </lineage>
</organism>
<proteinExistence type="predicted"/>
<evidence type="ECO:0000313" key="2">
    <source>
        <dbReference type="EMBL" id="MBA2225816.1"/>
    </source>
</evidence>
<feature type="transmembrane region" description="Helical" evidence="1">
    <location>
        <begin position="66"/>
        <end position="84"/>
    </location>
</feature>
<comment type="caution">
    <text evidence="2">The sequence shown here is derived from an EMBL/GenBank/DDBJ whole genome shotgun (WGS) entry which is preliminary data.</text>
</comment>
<accession>A0A7V9AB39</accession>
<keyword evidence="3" id="KW-1185">Reference proteome</keyword>
<keyword evidence="1" id="KW-1133">Transmembrane helix</keyword>
<protein>
    <submittedName>
        <fullName evidence="2">Uncharacterized protein</fullName>
    </submittedName>
</protein>
<dbReference type="RefSeq" id="WP_194537252.1">
    <property type="nucleotide sequence ID" value="NZ_JACEFB010000003.1"/>
</dbReference>
<reference evidence="2 3" key="1">
    <citation type="submission" date="2020-07" db="EMBL/GenBank/DDBJ databases">
        <title>Thermogemmata thermophila gen. nov., sp. nov., a novel moderate thermophilic planctomycete from a Kamchatka hot spring.</title>
        <authorList>
            <person name="Elcheninov A.G."/>
            <person name="Podosokorskaya O.A."/>
            <person name="Kovaleva O.L."/>
            <person name="Novikov A."/>
            <person name="Bonch-Osmolovskaya E.A."/>
            <person name="Toshchakov S.V."/>
            <person name="Kublanov I.V."/>
        </authorList>
    </citation>
    <scope>NUCLEOTIDE SEQUENCE [LARGE SCALE GENOMIC DNA]</scope>
    <source>
        <strain evidence="2 3">2918</strain>
    </source>
</reference>
<dbReference type="Proteomes" id="UP000542342">
    <property type="component" value="Unassembled WGS sequence"/>
</dbReference>
<keyword evidence="1" id="KW-0472">Membrane</keyword>
<name>A0A7V9AB39_9BACT</name>
<sequence>MMALPTVITGLLLILVGLVGYFGAEPNPQTGKVSPTALIPAAFGIVLVILGGLAFSDKLRKHAMHLAALVGVLGVIGGFMPILRQINNTGTFDPFKKSAVAGELMILICAVFVGLCVRSFVLARLSRQAKNTSQSDLTPSA</sequence>